<keyword evidence="6" id="KW-0275">Fatty acid biosynthesis</keyword>
<dbReference type="PANTHER" id="PTHR20863:SF76">
    <property type="entry name" value="CARRIER DOMAIN-CONTAINING PROTEIN"/>
    <property type="match status" value="1"/>
</dbReference>
<dbReference type="GO" id="GO:0009245">
    <property type="term" value="P:lipid A biosynthetic process"/>
    <property type="evidence" value="ECO:0007669"/>
    <property type="project" value="TreeGrafter"/>
</dbReference>
<dbReference type="GO" id="GO:0005829">
    <property type="term" value="C:cytosol"/>
    <property type="evidence" value="ECO:0007669"/>
    <property type="project" value="TreeGrafter"/>
</dbReference>
<evidence type="ECO:0000259" key="7">
    <source>
        <dbReference type="PROSITE" id="PS50075"/>
    </source>
</evidence>
<evidence type="ECO:0000256" key="2">
    <source>
        <dbReference type="ARBA" id="ARBA00022516"/>
    </source>
</evidence>
<sequence length="74" mass="8382">MNVLDEIKKVLKERGISKPIDLNTEFKTLGLDSLDLMDLVIEAEKKCGIQIPDDKLMDIKTVADLVEVIKEIKK</sequence>
<accession>A0A0K2JIR1</accession>
<protein>
    <submittedName>
        <fullName evidence="8">Acyl carrier protein</fullName>
    </submittedName>
</protein>
<dbReference type="GO" id="GO:0000036">
    <property type="term" value="F:acyl carrier activity"/>
    <property type="evidence" value="ECO:0007669"/>
    <property type="project" value="TreeGrafter"/>
</dbReference>
<name>A0A0K2JIR1_SPIKU</name>
<organism evidence="8 9">
    <name type="scientific">Spiroplasma kunkelii CR2-3x</name>
    <dbReference type="NCBI Taxonomy" id="273035"/>
    <lineage>
        <taxon>Bacteria</taxon>
        <taxon>Bacillati</taxon>
        <taxon>Mycoplasmatota</taxon>
        <taxon>Mollicutes</taxon>
        <taxon>Entomoplasmatales</taxon>
        <taxon>Spiroplasmataceae</taxon>
        <taxon>Spiroplasma</taxon>
    </lineage>
</organism>
<keyword evidence="1" id="KW-0596">Phosphopantetheine</keyword>
<evidence type="ECO:0000313" key="8">
    <source>
        <dbReference type="EMBL" id="ALA98313.1"/>
    </source>
</evidence>
<keyword evidence="4" id="KW-0276">Fatty acid metabolism</keyword>
<dbReference type="EMBL" id="CP010899">
    <property type="protein sequence ID" value="ALA98313.1"/>
    <property type="molecule type" value="Genomic_DNA"/>
</dbReference>
<dbReference type="PATRIC" id="fig|273035.7.peg.1793"/>
<keyword evidence="2" id="KW-0444">Lipid biosynthesis</keyword>
<dbReference type="Gene3D" id="1.10.1200.10">
    <property type="entry name" value="ACP-like"/>
    <property type="match status" value="1"/>
</dbReference>
<keyword evidence="9" id="KW-1185">Reference proteome</keyword>
<dbReference type="SUPFAM" id="SSF47336">
    <property type="entry name" value="ACP-like"/>
    <property type="match status" value="1"/>
</dbReference>
<evidence type="ECO:0000256" key="4">
    <source>
        <dbReference type="ARBA" id="ARBA00022832"/>
    </source>
</evidence>
<dbReference type="InterPro" id="IPR009081">
    <property type="entry name" value="PP-bd_ACP"/>
</dbReference>
<proteinExistence type="predicted"/>
<dbReference type="GO" id="GO:0016020">
    <property type="term" value="C:membrane"/>
    <property type="evidence" value="ECO:0007669"/>
    <property type="project" value="GOC"/>
</dbReference>
<evidence type="ECO:0000256" key="3">
    <source>
        <dbReference type="ARBA" id="ARBA00022553"/>
    </source>
</evidence>
<dbReference type="RefSeq" id="WP_053391359.1">
    <property type="nucleotide sequence ID" value="NZ_CP010899.1"/>
</dbReference>
<dbReference type="STRING" id="273035.SKUN_001453"/>
<dbReference type="InterPro" id="IPR036736">
    <property type="entry name" value="ACP-like_sf"/>
</dbReference>
<gene>
    <name evidence="8" type="ORF">SKUN_001453</name>
</gene>
<keyword evidence="3" id="KW-0597">Phosphoprotein</keyword>
<evidence type="ECO:0000256" key="1">
    <source>
        <dbReference type="ARBA" id="ARBA00022450"/>
    </source>
</evidence>
<dbReference type="Proteomes" id="UP000062963">
    <property type="component" value="Chromosome"/>
</dbReference>
<dbReference type="InterPro" id="IPR003231">
    <property type="entry name" value="ACP"/>
</dbReference>
<dbReference type="KEGG" id="skn:SKUN_001453"/>
<feature type="domain" description="Carrier" evidence="7">
    <location>
        <begin position="1"/>
        <end position="73"/>
    </location>
</feature>
<dbReference type="Pfam" id="PF00550">
    <property type="entry name" value="PP-binding"/>
    <property type="match status" value="1"/>
</dbReference>
<dbReference type="AlphaFoldDB" id="A0A0K2JIR1"/>
<dbReference type="GO" id="GO:0000035">
    <property type="term" value="F:acyl binding"/>
    <property type="evidence" value="ECO:0007669"/>
    <property type="project" value="TreeGrafter"/>
</dbReference>
<keyword evidence="5" id="KW-0443">Lipid metabolism</keyword>
<evidence type="ECO:0000256" key="6">
    <source>
        <dbReference type="ARBA" id="ARBA00023160"/>
    </source>
</evidence>
<dbReference type="PROSITE" id="PS50075">
    <property type="entry name" value="CARRIER"/>
    <property type="match status" value="1"/>
</dbReference>
<reference evidence="8 9" key="1">
    <citation type="journal article" date="2015" name="Genome Announc.">
        <title>Complete Genome Sequence of Spiroplasma kunkelii Strain CR2-3x, Causal Agent of Corn Stunt Disease in Zea mays L.</title>
        <authorList>
            <person name="Davis R.E."/>
            <person name="Shao J."/>
            <person name="Dally E.L."/>
            <person name="Zhao Y."/>
            <person name="Gasparich G.E."/>
            <person name="Gaynor B.J."/>
            <person name="Athey J.C."/>
            <person name="Harrison N.A."/>
            <person name="Donofrio N."/>
        </authorList>
    </citation>
    <scope>NUCLEOTIDE SEQUENCE [LARGE SCALE GENOMIC DNA]</scope>
    <source>
        <strain evidence="8 9">CR2-3x</strain>
    </source>
</reference>
<dbReference type="PANTHER" id="PTHR20863">
    <property type="entry name" value="ACYL CARRIER PROTEIN"/>
    <property type="match status" value="1"/>
</dbReference>
<dbReference type="OrthoDB" id="400913at2"/>
<evidence type="ECO:0000256" key="5">
    <source>
        <dbReference type="ARBA" id="ARBA00023098"/>
    </source>
</evidence>
<evidence type="ECO:0000313" key="9">
    <source>
        <dbReference type="Proteomes" id="UP000062963"/>
    </source>
</evidence>